<gene>
    <name evidence="3" type="ORF">ILEXP_LOCUS20407</name>
</gene>
<dbReference type="SMART" id="SM00271">
    <property type="entry name" value="DnaJ"/>
    <property type="match status" value="1"/>
</dbReference>
<dbReference type="InterPro" id="IPR036869">
    <property type="entry name" value="J_dom_sf"/>
</dbReference>
<dbReference type="InterPro" id="IPR024593">
    <property type="entry name" value="DUF3444"/>
</dbReference>
<evidence type="ECO:0000259" key="2">
    <source>
        <dbReference type="PROSITE" id="PS50076"/>
    </source>
</evidence>
<dbReference type="Pfam" id="PF00226">
    <property type="entry name" value="DnaJ"/>
    <property type="match status" value="1"/>
</dbReference>
<reference evidence="3 4" key="1">
    <citation type="submission" date="2024-02" db="EMBL/GenBank/DDBJ databases">
        <authorList>
            <person name="Vignale AGUSTIN F."/>
            <person name="Sosa J E."/>
            <person name="Modenutti C."/>
        </authorList>
    </citation>
    <scope>NUCLEOTIDE SEQUENCE [LARGE SCALE GENOMIC DNA]</scope>
</reference>
<feature type="compositionally biased region" description="Polar residues" evidence="1">
    <location>
        <begin position="329"/>
        <end position="345"/>
    </location>
</feature>
<dbReference type="Pfam" id="PF11926">
    <property type="entry name" value="DUF3444"/>
    <property type="match status" value="2"/>
</dbReference>
<evidence type="ECO:0000313" key="4">
    <source>
        <dbReference type="Proteomes" id="UP001642360"/>
    </source>
</evidence>
<comment type="caution">
    <text evidence="3">The sequence shown here is derived from an EMBL/GenBank/DDBJ whole genome shotgun (WGS) entry which is preliminary data.</text>
</comment>
<feature type="region of interest" description="Disordered" evidence="1">
    <location>
        <begin position="164"/>
        <end position="185"/>
    </location>
</feature>
<accession>A0ABC8S4P3</accession>
<dbReference type="PANTHER" id="PTHR45089">
    <property type="entry name" value="DNAJ HEAT SHOCK AMINO-TERMINAL DOMAIN PROTEIN-RELATED"/>
    <property type="match status" value="1"/>
</dbReference>
<feature type="region of interest" description="Disordered" evidence="1">
    <location>
        <begin position="768"/>
        <end position="792"/>
    </location>
</feature>
<feature type="compositionally biased region" description="Basic and acidic residues" evidence="1">
    <location>
        <begin position="287"/>
        <end position="297"/>
    </location>
</feature>
<organism evidence="3 4">
    <name type="scientific">Ilex paraguariensis</name>
    <name type="common">yerba mate</name>
    <dbReference type="NCBI Taxonomy" id="185542"/>
    <lineage>
        <taxon>Eukaryota</taxon>
        <taxon>Viridiplantae</taxon>
        <taxon>Streptophyta</taxon>
        <taxon>Embryophyta</taxon>
        <taxon>Tracheophyta</taxon>
        <taxon>Spermatophyta</taxon>
        <taxon>Magnoliopsida</taxon>
        <taxon>eudicotyledons</taxon>
        <taxon>Gunneridae</taxon>
        <taxon>Pentapetalae</taxon>
        <taxon>asterids</taxon>
        <taxon>campanulids</taxon>
        <taxon>Aquifoliales</taxon>
        <taxon>Aquifoliaceae</taxon>
        <taxon>Ilex</taxon>
    </lineage>
</organism>
<dbReference type="PRINTS" id="PR00625">
    <property type="entry name" value="JDOMAIN"/>
</dbReference>
<dbReference type="CDD" id="cd06257">
    <property type="entry name" value="DnaJ"/>
    <property type="match status" value="1"/>
</dbReference>
<feature type="compositionally biased region" description="Basic and acidic residues" evidence="1">
    <location>
        <begin position="389"/>
        <end position="404"/>
    </location>
</feature>
<protein>
    <recommendedName>
        <fullName evidence="2">J domain-containing protein</fullName>
    </recommendedName>
</protein>
<feature type="compositionally biased region" description="Low complexity" evidence="1">
    <location>
        <begin position="313"/>
        <end position="327"/>
    </location>
</feature>
<feature type="domain" description="J" evidence="2">
    <location>
        <begin position="67"/>
        <end position="131"/>
    </location>
</feature>
<dbReference type="SUPFAM" id="SSF46565">
    <property type="entry name" value="Chaperone J-domain"/>
    <property type="match status" value="1"/>
</dbReference>
<name>A0ABC8S4P3_9AQUA</name>
<feature type="region of interest" description="Disordered" evidence="1">
    <location>
        <begin position="236"/>
        <end position="440"/>
    </location>
</feature>
<dbReference type="PROSITE" id="PS50076">
    <property type="entry name" value="DNAJ_2"/>
    <property type="match status" value="1"/>
</dbReference>
<dbReference type="EMBL" id="CAUOFW020002236">
    <property type="protein sequence ID" value="CAK9152193.1"/>
    <property type="molecule type" value="Genomic_DNA"/>
</dbReference>
<dbReference type="PANTHER" id="PTHR45089:SF57">
    <property type="entry name" value="DNAJ HEAT SHOCK N-TERMINAL DOMAIN-CONTAINING PROTEIN"/>
    <property type="match status" value="1"/>
</dbReference>
<feature type="compositionally biased region" description="Basic residues" evidence="1">
    <location>
        <begin position="351"/>
        <end position="361"/>
    </location>
</feature>
<evidence type="ECO:0000256" key="1">
    <source>
        <dbReference type="SAM" id="MobiDB-lite"/>
    </source>
</evidence>
<dbReference type="InterPro" id="IPR001623">
    <property type="entry name" value="DnaJ_domain"/>
</dbReference>
<evidence type="ECO:0000313" key="3">
    <source>
        <dbReference type="EMBL" id="CAK9152193.1"/>
    </source>
</evidence>
<sequence length="1035" mass="115873">MECNRDEAVRAKEIAEKKMQNNDFEGAWKIALKAQQLFPELENISQLLAVCSVHCSAQNKICGSERNWYGILQVERLADEATIKKQYRKLALILHPDKNKFPGAEAAFKLIGEANMVLSDQGKRTLYDSKCRVSVRTAVTRPPPHQVNRNPFVGKPYGVQHNIPNAPNSQFGGLNQHQATQPDSSNGGQTFWTCCPFCNVKYQYYRDFVNRALRCSKCQKPFIAYDLGAQGVSTGSNWGQPGAQGVPPVSNRSQPAVSQQKQVPNQGPSKVAFRGNLSSRAVASEPSKVDAKARESGTSRSRSSKRGRNFVVESSESCETASSSDSEGVNMQDNGGNFTAQQNIPEFNGVHHPRRSSRQRQHVSYDESASDGDDFVSPPKRSRGSKLYSRAEEEQKEVLKDKPKSGTSTGFIATADMDKGRVRRKGSALPGGSFQDSSSGKCQAIVEEDVTWDQVAKTSKVMDDTESDPTYGCSSDPEFYDCPDPEFSDFDKDKEENCFAANQIWACYDTVDGMPRFYAHVKKVFTPGFKVQITWLEADPEDQHQIDWVNVGLPVACGKFKRGSSEETSDRLTFSHQVHCEKVAGRCSYVIYPRKGETWALFKDWDIRWSSDPESHKQYKFETVEVVSDFVENSGIKVAYLDKVKGFISLFQQTTREGIVSFLIPPRELFRFSHRIPSFKMTGREREGVPKGSFELDPASLSPDLNEFCRAEEMEMETGSMDVKVLGSCPKSPKQKLKSMVGSENTNTPKKCVDVELKKGFEREASKLRRSPKELNCTGVASSDQGDDEMPIDETSPYNFMKNSSIPPSFSTGLKVSEEVFHNFIGNKSVEKFEIGQIWALYSSKEEGLPKEYAQIKKIEDPPFKLRVALLEPFIVPRNTVQPLCCGMFKVQNAKTKLLLPSSFSHMLKAESIDRNSYEIHPREGEIWALYTNWNAELSCSDLENCEYDIVEVLDGNKHCPKVSSLVRVNGFKSVFKAPRSLQSSTGIMEIPRGELARFSHQIPAFQLTGEIDGYLRGCWELDHASVPGNLFCVN</sequence>
<proteinExistence type="predicted"/>
<keyword evidence="4" id="KW-1185">Reference proteome</keyword>
<feature type="compositionally biased region" description="Polar residues" evidence="1">
    <location>
        <begin position="250"/>
        <end position="268"/>
    </location>
</feature>
<dbReference type="AlphaFoldDB" id="A0ABC8S4P3"/>
<dbReference type="Gene3D" id="1.10.287.110">
    <property type="entry name" value="DnaJ domain"/>
    <property type="match status" value="1"/>
</dbReference>
<dbReference type="Proteomes" id="UP001642360">
    <property type="component" value="Unassembled WGS sequence"/>
</dbReference>